<evidence type="ECO:0000313" key="6">
    <source>
        <dbReference type="RefSeq" id="XP_060546504.1"/>
    </source>
</evidence>
<evidence type="ECO:0000313" key="9">
    <source>
        <dbReference type="RefSeq" id="XP_060546507.1"/>
    </source>
</evidence>
<evidence type="ECO:0000313" key="3">
    <source>
        <dbReference type="RefSeq" id="XP_034266199.1"/>
    </source>
</evidence>
<dbReference type="RefSeq" id="XP_034266200.1">
    <property type="nucleotide sequence ID" value="XM_034410309.1"/>
</dbReference>
<dbReference type="RefSeq" id="XP_060546504.1">
    <property type="nucleotide sequence ID" value="XM_060690521.1"/>
</dbReference>
<evidence type="ECO:0000313" key="2">
    <source>
        <dbReference type="RefSeq" id="XP_034266197.1"/>
    </source>
</evidence>
<organism evidence="1 2">
    <name type="scientific">Pantherophis guttatus</name>
    <name type="common">Corn snake</name>
    <name type="synonym">Elaphe guttata</name>
    <dbReference type="NCBI Taxonomy" id="94885"/>
    <lineage>
        <taxon>Eukaryota</taxon>
        <taxon>Metazoa</taxon>
        <taxon>Chordata</taxon>
        <taxon>Craniata</taxon>
        <taxon>Vertebrata</taxon>
        <taxon>Euteleostomi</taxon>
        <taxon>Lepidosauria</taxon>
        <taxon>Squamata</taxon>
        <taxon>Bifurcata</taxon>
        <taxon>Unidentata</taxon>
        <taxon>Episquamata</taxon>
        <taxon>Toxicofera</taxon>
        <taxon>Serpentes</taxon>
        <taxon>Colubroidea</taxon>
        <taxon>Colubridae</taxon>
        <taxon>Colubrinae</taxon>
        <taxon>Pantherophis</taxon>
    </lineage>
</organism>
<dbReference type="RefSeq" id="XP_060546506.1">
    <property type="nucleotide sequence ID" value="XM_060690523.1"/>
</dbReference>
<protein>
    <submittedName>
        <fullName evidence="2 3">Uncharacterized protein LOC117661478 isoform X1</fullName>
    </submittedName>
</protein>
<dbReference type="RefSeq" id="XP_060546502.1">
    <property type="nucleotide sequence ID" value="XM_060690519.1"/>
</dbReference>
<sequence length="462" mass="50957">MKKSFHISELAAFSNARCSRWNKVVTQAAGAFMSRGILSVVIKKKLDEERLIKNDSHNAAIASLSIIGSHLQIAPEFCFSDLDLEKLIRSIFAKPVDPAILRNDTQLEQNSFIFGPDAALIVPNAQGNFVFNAERFDAWMGQVFDANNPARSQNNCPQGPPAAAKPAPVAGEIHPWLFGGLLNVNLADGTDNTAILQDNPLWSFELVARVMVMSPQGNRFREKNLANLTTAVLIVTCAGNITQARLNKTLRQICQETGSQDIEVDRDAVIEGFHCLRTIWDGQTTGQNFEEMFTNLKAEVTKTSLILGTMVEQTRNKMLTGILTVNQAIRTYEDFPWAELNECIKGTTGKDEMAAAAAFGDTVNNSHWIGWTFAFNTAQPGHNASKQFPNILYTAIRLQILAGGVQSLKQYQGLKNMTISLRAIVDAWVDQYVQNLHTGVNYSVQQGAASSVVDHMRQLDLT</sequence>
<evidence type="ECO:0000313" key="1">
    <source>
        <dbReference type="Proteomes" id="UP001652622"/>
    </source>
</evidence>
<dbReference type="RefSeq" id="XP_034266197.1">
    <property type="nucleotide sequence ID" value="XM_034410306.1"/>
</dbReference>
<dbReference type="RefSeq" id="XP_060546507.1">
    <property type="nucleotide sequence ID" value="XM_060690524.1"/>
</dbReference>
<keyword evidence="1" id="KW-1185">Reference proteome</keyword>
<reference evidence="2 3" key="1">
    <citation type="submission" date="2025-04" db="UniProtKB">
        <authorList>
            <consortium name="RefSeq"/>
        </authorList>
    </citation>
    <scope>IDENTIFICATION</scope>
    <source>
        <tissue evidence="2 3">Blood</tissue>
    </source>
</reference>
<evidence type="ECO:0000313" key="8">
    <source>
        <dbReference type="RefSeq" id="XP_060546506.1"/>
    </source>
</evidence>
<name>A0A6P9B4T4_PANGU</name>
<evidence type="ECO:0000313" key="7">
    <source>
        <dbReference type="RefSeq" id="XP_060546505.1"/>
    </source>
</evidence>
<dbReference type="GeneID" id="117661478"/>
<dbReference type="RefSeq" id="XP_034266199.1">
    <property type="nucleotide sequence ID" value="XM_034410308.1"/>
</dbReference>
<evidence type="ECO:0000313" key="5">
    <source>
        <dbReference type="RefSeq" id="XP_060546502.1"/>
    </source>
</evidence>
<gene>
    <name evidence="2 3 4 5 6 7 8 9" type="primary">LOC117661478</name>
</gene>
<dbReference type="AlphaFoldDB" id="A0A6P9B4T4"/>
<dbReference type="KEGG" id="pgut:117661478"/>
<dbReference type="Proteomes" id="UP001652622">
    <property type="component" value="Unplaced"/>
</dbReference>
<dbReference type="RefSeq" id="XP_060546505.1">
    <property type="nucleotide sequence ID" value="XM_060690522.1"/>
</dbReference>
<accession>A0A6P9B4T4</accession>
<evidence type="ECO:0000313" key="4">
    <source>
        <dbReference type="RefSeq" id="XP_034266200.1"/>
    </source>
</evidence>
<proteinExistence type="predicted"/>